<dbReference type="AlphaFoldDB" id="A0A5M6CI70"/>
<feature type="chain" id="PRO_5024364792" evidence="2">
    <location>
        <begin position="22"/>
        <end position="214"/>
    </location>
</feature>
<dbReference type="Pfam" id="PF03548">
    <property type="entry name" value="LolA"/>
    <property type="match status" value="1"/>
</dbReference>
<keyword evidence="1 2" id="KW-0732">Signal</keyword>
<dbReference type="InterPro" id="IPR029046">
    <property type="entry name" value="LolA/LolB/LppX"/>
</dbReference>
<dbReference type="EMBL" id="VWSH01000002">
    <property type="protein sequence ID" value="KAA5534706.1"/>
    <property type="molecule type" value="Genomic_DNA"/>
</dbReference>
<keyword evidence="4" id="KW-1185">Reference proteome</keyword>
<evidence type="ECO:0000313" key="3">
    <source>
        <dbReference type="EMBL" id="KAA5534706.1"/>
    </source>
</evidence>
<comment type="caution">
    <text evidence="3">The sequence shown here is derived from an EMBL/GenBank/DDBJ whole genome shotgun (WGS) entry which is preliminary data.</text>
</comment>
<evidence type="ECO:0000256" key="1">
    <source>
        <dbReference type="ARBA" id="ARBA00022729"/>
    </source>
</evidence>
<protein>
    <submittedName>
        <fullName evidence="3">Outer membrane lipoprotein carrier protein LolA</fullName>
    </submittedName>
</protein>
<dbReference type="PANTHER" id="PTHR35869">
    <property type="entry name" value="OUTER-MEMBRANE LIPOPROTEIN CARRIER PROTEIN"/>
    <property type="match status" value="1"/>
</dbReference>
<proteinExistence type="predicted"/>
<evidence type="ECO:0000313" key="4">
    <source>
        <dbReference type="Proteomes" id="UP000323632"/>
    </source>
</evidence>
<dbReference type="Gene3D" id="2.50.20.10">
    <property type="entry name" value="Lipoprotein localisation LolA/LolB/LppX"/>
    <property type="match status" value="1"/>
</dbReference>
<dbReference type="RefSeq" id="WP_150032385.1">
    <property type="nucleotide sequence ID" value="NZ_VWSH01000002.1"/>
</dbReference>
<keyword evidence="3" id="KW-0449">Lipoprotein</keyword>
<dbReference type="CDD" id="cd16325">
    <property type="entry name" value="LolA"/>
    <property type="match status" value="1"/>
</dbReference>
<name>A0A5M6CI70_9BACT</name>
<evidence type="ECO:0000256" key="2">
    <source>
        <dbReference type="SAM" id="SignalP"/>
    </source>
</evidence>
<reference evidence="3 4" key="1">
    <citation type="submission" date="2019-09" db="EMBL/GenBank/DDBJ databases">
        <title>Genome sequence and assembly of Taibaiella sp.</title>
        <authorList>
            <person name="Chhetri G."/>
        </authorList>
    </citation>
    <scope>NUCLEOTIDE SEQUENCE [LARGE SCALE GENOMIC DNA]</scope>
    <source>
        <strain evidence="3 4">KVB11</strain>
    </source>
</reference>
<dbReference type="SUPFAM" id="SSF89392">
    <property type="entry name" value="Prokaryotic lipoproteins and lipoprotein localization factors"/>
    <property type="match status" value="1"/>
</dbReference>
<feature type="signal peptide" evidence="2">
    <location>
        <begin position="1"/>
        <end position="21"/>
    </location>
</feature>
<gene>
    <name evidence="3" type="ORF">F0919_08820</name>
</gene>
<dbReference type="Proteomes" id="UP000323632">
    <property type="component" value="Unassembled WGS sequence"/>
</dbReference>
<accession>A0A5M6CI70</accession>
<dbReference type="PANTHER" id="PTHR35869:SF1">
    <property type="entry name" value="OUTER-MEMBRANE LIPOPROTEIN CARRIER PROTEIN"/>
    <property type="match status" value="1"/>
</dbReference>
<sequence length="214" mass="23281">MKKLLSLLLVATTFISFQSQAQDAKAKVVLDKLSSKVKSMTSLKANFVFTMNDAKGASKGNKSGTFLMQGNKFRVNMTGQQIICDGRTLWTYLVSDKEVQVSNYDANSQSISPAKLFSGSYTKDYKYTYGGAKTVAGKSVDVIELTPVNGKSFKKILLYVDQKTSMVNGGIMYDKSGSSYGYTISGVTPNAKVAATDFTFDAKKNPGVEVIDLR</sequence>
<organism evidence="3 4">
    <name type="scientific">Taibaiella lutea</name>
    <dbReference type="NCBI Taxonomy" id="2608001"/>
    <lineage>
        <taxon>Bacteria</taxon>
        <taxon>Pseudomonadati</taxon>
        <taxon>Bacteroidota</taxon>
        <taxon>Chitinophagia</taxon>
        <taxon>Chitinophagales</taxon>
        <taxon>Chitinophagaceae</taxon>
        <taxon>Taibaiella</taxon>
    </lineage>
</organism>
<dbReference type="InterPro" id="IPR004564">
    <property type="entry name" value="OM_lipoprot_carrier_LolA-like"/>
</dbReference>